<sequence>MKEELERQMLAWAESVSSNWNELHERVKAGKSKLEVIDQVQSDLTTLKAVTEDLNKDVTTSLDALEQRWQLYSEAKLEELHSQISNEVQQQLVLVDPAMKSKQERKMKQQIQGFGAKLVELDQMIKLVGKQLIQNTSQLQLFRKEQHVRRQLEMADELAMYTQGNLLDNTSEDLNEHVLQSSDNDSSNHRRPVPAATVAKEEMVEAEQIEEDTMLELRSQHQDLKHAVRDKVRHYQKLLQQE</sequence>
<evidence type="ECO:0000313" key="1">
    <source>
        <dbReference type="EnsemblProtists" id="PYU1_T005996"/>
    </source>
</evidence>
<dbReference type="Proteomes" id="UP000019132">
    <property type="component" value="Unassembled WGS sequence"/>
</dbReference>
<reference evidence="2" key="1">
    <citation type="journal article" date="2010" name="Genome Biol.">
        <title>Genome sequence of the necrotrophic plant pathogen Pythium ultimum reveals original pathogenicity mechanisms and effector repertoire.</title>
        <authorList>
            <person name="Levesque C.A."/>
            <person name="Brouwer H."/>
            <person name="Cano L."/>
            <person name="Hamilton J.P."/>
            <person name="Holt C."/>
            <person name="Huitema E."/>
            <person name="Raffaele S."/>
            <person name="Robideau G.P."/>
            <person name="Thines M."/>
            <person name="Win J."/>
            <person name="Zerillo M.M."/>
            <person name="Beakes G.W."/>
            <person name="Boore J.L."/>
            <person name="Busam D."/>
            <person name="Dumas B."/>
            <person name="Ferriera S."/>
            <person name="Fuerstenberg S.I."/>
            <person name="Gachon C.M."/>
            <person name="Gaulin E."/>
            <person name="Govers F."/>
            <person name="Grenville-Briggs L."/>
            <person name="Horner N."/>
            <person name="Hostetler J."/>
            <person name="Jiang R.H."/>
            <person name="Johnson J."/>
            <person name="Krajaejun T."/>
            <person name="Lin H."/>
            <person name="Meijer H.J."/>
            <person name="Moore B."/>
            <person name="Morris P."/>
            <person name="Phuntmart V."/>
            <person name="Puiu D."/>
            <person name="Shetty J."/>
            <person name="Stajich J.E."/>
            <person name="Tripathy S."/>
            <person name="Wawra S."/>
            <person name="van West P."/>
            <person name="Whitty B.R."/>
            <person name="Coutinho P.M."/>
            <person name="Henrissat B."/>
            <person name="Martin F."/>
            <person name="Thomas P.D."/>
            <person name="Tyler B.M."/>
            <person name="De Vries R.P."/>
            <person name="Kamoun S."/>
            <person name="Yandell M."/>
            <person name="Tisserat N."/>
            <person name="Buell C.R."/>
        </authorList>
    </citation>
    <scope>NUCLEOTIDE SEQUENCE</scope>
    <source>
        <strain evidence="2">DAOM:BR144</strain>
    </source>
</reference>
<protein>
    <submittedName>
        <fullName evidence="1">Uncharacterized protein</fullName>
    </submittedName>
</protein>
<dbReference type="VEuPathDB" id="FungiDB:PYU1_G005984"/>
<organism evidence="1 2">
    <name type="scientific">Globisporangium ultimum (strain ATCC 200006 / CBS 805.95 / DAOM BR144)</name>
    <name type="common">Pythium ultimum</name>
    <dbReference type="NCBI Taxonomy" id="431595"/>
    <lineage>
        <taxon>Eukaryota</taxon>
        <taxon>Sar</taxon>
        <taxon>Stramenopiles</taxon>
        <taxon>Oomycota</taxon>
        <taxon>Peronosporomycetes</taxon>
        <taxon>Pythiales</taxon>
        <taxon>Pythiaceae</taxon>
        <taxon>Globisporangium</taxon>
    </lineage>
</organism>
<reference evidence="2" key="2">
    <citation type="submission" date="2010-04" db="EMBL/GenBank/DDBJ databases">
        <authorList>
            <person name="Buell R."/>
            <person name="Hamilton J."/>
            <person name="Hostetler J."/>
        </authorList>
    </citation>
    <scope>NUCLEOTIDE SEQUENCE [LARGE SCALE GENOMIC DNA]</scope>
    <source>
        <strain evidence="2">DAOM:BR144</strain>
    </source>
</reference>
<proteinExistence type="predicted"/>
<dbReference type="EMBL" id="GL376625">
    <property type="status" value="NOT_ANNOTATED_CDS"/>
    <property type="molecule type" value="Genomic_DNA"/>
</dbReference>
<reference evidence="1" key="3">
    <citation type="submission" date="2015-02" db="UniProtKB">
        <authorList>
            <consortium name="EnsemblProtists"/>
        </authorList>
    </citation>
    <scope>IDENTIFICATION</scope>
    <source>
        <strain evidence="1">DAOM BR144</strain>
    </source>
</reference>
<dbReference type="HOGENOM" id="CLU_1149184_0_0_1"/>
<dbReference type="eggNOG" id="ENOG502T0FQ">
    <property type="taxonomic scope" value="Eukaryota"/>
</dbReference>
<evidence type="ECO:0000313" key="2">
    <source>
        <dbReference type="Proteomes" id="UP000019132"/>
    </source>
</evidence>
<accession>K3WM04</accession>
<dbReference type="AlphaFoldDB" id="K3WM04"/>
<dbReference type="EnsemblProtists" id="PYU1_T005996">
    <property type="protein sequence ID" value="PYU1_T005996"/>
    <property type="gene ID" value="PYU1_G005984"/>
</dbReference>
<dbReference type="InParanoid" id="K3WM04"/>
<keyword evidence="2" id="KW-1185">Reference proteome</keyword>
<name>K3WM04_GLOUD</name>